<dbReference type="PANTHER" id="PTHR34658:SF2">
    <property type="entry name" value="OS01G0151800 PROTEIN"/>
    <property type="match status" value="1"/>
</dbReference>
<organism evidence="2 3">
    <name type="scientific">Penstemon smallii</name>
    <dbReference type="NCBI Taxonomy" id="265156"/>
    <lineage>
        <taxon>Eukaryota</taxon>
        <taxon>Viridiplantae</taxon>
        <taxon>Streptophyta</taxon>
        <taxon>Embryophyta</taxon>
        <taxon>Tracheophyta</taxon>
        <taxon>Spermatophyta</taxon>
        <taxon>Magnoliopsida</taxon>
        <taxon>eudicotyledons</taxon>
        <taxon>Gunneridae</taxon>
        <taxon>Pentapetalae</taxon>
        <taxon>asterids</taxon>
        <taxon>lamiids</taxon>
        <taxon>Lamiales</taxon>
        <taxon>Plantaginaceae</taxon>
        <taxon>Cheloneae</taxon>
        <taxon>Penstemon</taxon>
    </lineage>
</organism>
<dbReference type="EMBL" id="JBJXBP010000003">
    <property type="protein sequence ID" value="KAL3839558.1"/>
    <property type="molecule type" value="Genomic_DNA"/>
</dbReference>
<keyword evidence="3" id="KW-1185">Reference proteome</keyword>
<reference evidence="2 3" key="1">
    <citation type="submission" date="2024-12" db="EMBL/GenBank/DDBJ databases">
        <title>The unique morphological basis and parallel evolutionary history of personate flowers in Penstemon.</title>
        <authorList>
            <person name="Depatie T.H."/>
            <person name="Wessinger C.A."/>
        </authorList>
    </citation>
    <scope>NUCLEOTIDE SEQUENCE [LARGE SCALE GENOMIC DNA]</scope>
    <source>
        <strain evidence="2">WTNN_2</strain>
        <tissue evidence="2">Leaf</tissue>
    </source>
</reference>
<name>A0ABD3TT13_9LAMI</name>
<dbReference type="PANTHER" id="PTHR34658">
    <property type="entry name" value="OS01G0151800 PROTEIN"/>
    <property type="match status" value="1"/>
</dbReference>
<dbReference type="Proteomes" id="UP001634393">
    <property type="component" value="Unassembled WGS sequence"/>
</dbReference>
<sequence length="124" mass="13665">MSFSFLNSLLLQRLSHPRLPMLIYAVTWTALLTVTVAVASFSPELAFVSVIRPASSLSLACRESRSVRLPLDVPSEIFCFPGRVLKRSRIDMVVPPVFAAVIVAGSAFVVKALGLWEVENNEEF</sequence>
<keyword evidence="1" id="KW-0812">Transmembrane</keyword>
<evidence type="ECO:0000313" key="2">
    <source>
        <dbReference type="EMBL" id="KAL3839558.1"/>
    </source>
</evidence>
<keyword evidence="1" id="KW-0472">Membrane</keyword>
<proteinExistence type="predicted"/>
<evidence type="ECO:0008006" key="4">
    <source>
        <dbReference type="Google" id="ProtNLM"/>
    </source>
</evidence>
<dbReference type="AlphaFoldDB" id="A0ABD3TT13"/>
<feature type="transmembrane region" description="Helical" evidence="1">
    <location>
        <begin position="21"/>
        <end position="39"/>
    </location>
</feature>
<keyword evidence="1" id="KW-1133">Transmembrane helix</keyword>
<protein>
    <recommendedName>
        <fullName evidence="4">Transmembrane protein</fullName>
    </recommendedName>
</protein>
<evidence type="ECO:0000256" key="1">
    <source>
        <dbReference type="SAM" id="Phobius"/>
    </source>
</evidence>
<evidence type="ECO:0000313" key="3">
    <source>
        <dbReference type="Proteomes" id="UP001634393"/>
    </source>
</evidence>
<accession>A0ABD3TT13</accession>
<feature type="transmembrane region" description="Helical" evidence="1">
    <location>
        <begin position="93"/>
        <end position="116"/>
    </location>
</feature>
<gene>
    <name evidence="2" type="ORF">ACJIZ3_024149</name>
</gene>
<comment type="caution">
    <text evidence="2">The sequence shown here is derived from an EMBL/GenBank/DDBJ whole genome shotgun (WGS) entry which is preliminary data.</text>
</comment>